<dbReference type="Gene3D" id="1.10.150.50">
    <property type="entry name" value="Transcription Factor, Ets-1"/>
    <property type="match status" value="1"/>
</dbReference>
<organism evidence="2">
    <name type="scientific">Musca domestica</name>
    <name type="common">House fly</name>
    <dbReference type="NCBI Taxonomy" id="7370"/>
    <lineage>
        <taxon>Eukaryota</taxon>
        <taxon>Metazoa</taxon>
        <taxon>Ecdysozoa</taxon>
        <taxon>Arthropoda</taxon>
        <taxon>Hexapoda</taxon>
        <taxon>Insecta</taxon>
        <taxon>Pterygota</taxon>
        <taxon>Neoptera</taxon>
        <taxon>Endopterygota</taxon>
        <taxon>Diptera</taxon>
        <taxon>Brachycera</taxon>
        <taxon>Muscomorpha</taxon>
        <taxon>Muscoidea</taxon>
        <taxon>Muscidae</taxon>
        <taxon>Musca</taxon>
    </lineage>
</organism>
<gene>
    <name evidence="2" type="primary">101889534</name>
</gene>
<evidence type="ECO:0000256" key="1">
    <source>
        <dbReference type="SAM" id="MobiDB-lite"/>
    </source>
</evidence>
<dbReference type="EnsemblMetazoa" id="MDOA012779-RB">
    <property type="protein sequence ID" value="MDOA012779-PB"/>
    <property type="gene ID" value="MDOA012779"/>
</dbReference>
<dbReference type="SUPFAM" id="SSF47769">
    <property type="entry name" value="SAM/Pointed domain"/>
    <property type="match status" value="1"/>
</dbReference>
<dbReference type="InterPro" id="IPR013761">
    <property type="entry name" value="SAM/pointed_sf"/>
</dbReference>
<evidence type="ECO:0008006" key="3">
    <source>
        <dbReference type="Google" id="ProtNLM"/>
    </source>
</evidence>
<dbReference type="VEuPathDB" id="VectorBase:MDOA012779"/>
<reference evidence="2" key="1">
    <citation type="submission" date="2020-05" db="UniProtKB">
        <authorList>
            <consortium name="EnsemblMetazoa"/>
        </authorList>
    </citation>
    <scope>IDENTIFICATION</scope>
    <source>
        <strain evidence="2">Aabys</strain>
    </source>
</reference>
<dbReference type="AlphaFoldDB" id="A0A1I8N8V8"/>
<name>A0A1I8N8V8_MUSDO</name>
<feature type="compositionally biased region" description="Basic and acidic residues" evidence="1">
    <location>
        <begin position="119"/>
        <end position="131"/>
    </location>
</feature>
<proteinExistence type="predicted"/>
<protein>
    <recommendedName>
        <fullName evidence="3">SAM domain-containing protein</fullName>
    </recommendedName>
</protein>
<dbReference type="OrthoDB" id="3598281at2759"/>
<dbReference type="STRING" id="7370.A0A1I8N8V8"/>
<evidence type="ECO:0000313" key="2">
    <source>
        <dbReference type="EnsemblMetazoa" id="MDOA012779-PB"/>
    </source>
</evidence>
<accession>A0A1I8N8V8</accession>
<dbReference type="VEuPathDB" id="VectorBase:MDOMA2_013725"/>
<feature type="region of interest" description="Disordered" evidence="1">
    <location>
        <begin position="114"/>
        <end position="138"/>
    </location>
</feature>
<sequence>MHESVKSRSSTPQLEYLKTGQSDVLQLLQKWNLMELQKTFKDHDITIRSLMYLNEADINELIPKIGLRTIFRALLQEWRETQCNKGSAYSQVQNSYLDNESFLEQIELKTECNSEDLERDTTDQAHSERSFSSEYQHQLQDENNNDRIHVLQADPKYKQAKQTFSKTYQDKRFIVVDILKRYTEGQAILEFYKTNQFLDIKNRKRIVNILIREVVESKVAKYTAIFHDMARQLIELFPTEKYETYFVPHSGSQSARGALYYRYSNYTRQLRKEGLLAYKKLKPRTVTK</sequence>